<feature type="region of interest" description="Disordered" evidence="1">
    <location>
        <begin position="308"/>
        <end position="586"/>
    </location>
</feature>
<feature type="compositionally biased region" description="Low complexity" evidence="1">
    <location>
        <begin position="395"/>
        <end position="406"/>
    </location>
</feature>
<feature type="compositionally biased region" description="Polar residues" evidence="1">
    <location>
        <begin position="539"/>
        <end position="551"/>
    </location>
</feature>
<feature type="compositionally biased region" description="Basic and acidic residues" evidence="1">
    <location>
        <begin position="491"/>
        <end position="532"/>
    </location>
</feature>
<dbReference type="SMART" id="SM00726">
    <property type="entry name" value="UIM"/>
    <property type="match status" value="3"/>
</dbReference>
<dbReference type="AlphaFoldDB" id="A0A9N8E4F9"/>
<proteinExistence type="predicted"/>
<evidence type="ECO:0000313" key="2">
    <source>
        <dbReference type="EMBL" id="CAB9514218.1"/>
    </source>
</evidence>
<feature type="compositionally biased region" description="Polar residues" evidence="1">
    <location>
        <begin position="215"/>
        <end position="236"/>
    </location>
</feature>
<accession>A0A9N8E4F9</accession>
<feature type="compositionally biased region" description="Basic and acidic residues" evidence="1">
    <location>
        <begin position="92"/>
        <end position="101"/>
    </location>
</feature>
<gene>
    <name evidence="2" type="ORF">SEMRO_639_G179780.1</name>
</gene>
<feature type="compositionally biased region" description="Basic and acidic residues" evidence="1">
    <location>
        <begin position="346"/>
        <end position="357"/>
    </location>
</feature>
<dbReference type="Proteomes" id="UP001153069">
    <property type="component" value="Unassembled WGS sequence"/>
</dbReference>
<feature type="compositionally biased region" description="Acidic residues" evidence="1">
    <location>
        <begin position="161"/>
        <end position="170"/>
    </location>
</feature>
<name>A0A9N8E4F9_9STRA</name>
<reference evidence="2" key="1">
    <citation type="submission" date="2020-06" db="EMBL/GenBank/DDBJ databases">
        <authorList>
            <consortium name="Plant Systems Biology data submission"/>
        </authorList>
    </citation>
    <scope>NUCLEOTIDE SEQUENCE</scope>
    <source>
        <strain evidence="2">D6</strain>
    </source>
</reference>
<feature type="region of interest" description="Disordered" evidence="1">
    <location>
        <begin position="92"/>
        <end position="126"/>
    </location>
</feature>
<dbReference type="InterPro" id="IPR003903">
    <property type="entry name" value="UIM_dom"/>
</dbReference>
<keyword evidence="3" id="KW-1185">Reference proteome</keyword>
<organism evidence="2 3">
    <name type="scientific">Seminavis robusta</name>
    <dbReference type="NCBI Taxonomy" id="568900"/>
    <lineage>
        <taxon>Eukaryota</taxon>
        <taxon>Sar</taxon>
        <taxon>Stramenopiles</taxon>
        <taxon>Ochrophyta</taxon>
        <taxon>Bacillariophyta</taxon>
        <taxon>Bacillariophyceae</taxon>
        <taxon>Bacillariophycidae</taxon>
        <taxon>Naviculales</taxon>
        <taxon>Naviculaceae</taxon>
        <taxon>Seminavis</taxon>
    </lineage>
</organism>
<comment type="caution">
    <text evidence="2">The sequence shown here is derived from an EMBL/GenBank/DDBJ whole genome shotgun (WGS) entry which is preliminary data.</text>
</comment>
<feature type="compositionally biased region" description="Basic and acidic residues" evidence="1">
    <location>
        <begin position="282"/>
        <end position="295"/>
    </location>
</feature>
<evidence type="ECO:0000313" key="3">
    <source>
        <dbReference type="Proteomes" id="UP001153069"/>
    </source>
</evidence>
<feature type="region of interest" description="Disordered" evidence="1">
    <location>
        <begin position="153"/>
        <end position="238"/>
    </location>
</feature>
<protein>
    <submittedName>
        <fullName evidence="2">Uncharacterized protein</fullName>
    </submittedName>
</protein>
<feature type="compositionally biased region" description="Acidic residues" evidence="1">
    <location>
        <begin position="259"/>
        <end position="271"/>
    </location>
</feature>
<feature type="compositionally biased region" description="Polar residues" evidence="1">
    <location>
        <begin position="319"/>
        <end position="329"/>
    </location>
</feature>
<feature type="region of interest" description="Disordered" evidence="1">
    <location>
        <begin position="28"/>
        <end position="55"/>
    </location>
</feature>
<feature type="region of interest" description="Disordered" evidence="1">
    <location>
        <begin position="251"/>
        <end position="296"/>
    </location>
</feature>
<dbReference type="EMBL" id="CAICTM010000638">
    <property type="protein sequence ID" value="CAB9514218.1"/>
    <property type="molecule type" value="Genomic_DNA"/>
</dbReference>
<feature type="compositionally biased region" description="Basic and acidic residues" evidence="1">
    <location>
        <begin position="32"/>
        <end position="47"/>
    </location>
</feature>
<evidence type="ECO:0000256" key="1">
    <source>
        <dbReference type="SAM" id="MobiDB-lite"/>
    </source>
</evidence>
<sequence>MNSQELAHFVEEEQENEMVQMAVRLSLTGSEDGQRDEEVMMEPHHEEEETPPMIDVSARTRQFLEEEQEKEMVEMAVRLSLSECGAVGTIHEEEALPDADHTGGQPFLAPEQENREVVPESRIPQAQRPSIRTQLILEAEQEKEMVEMAVRLSLSDGANDSSDEFSEENPPEGPAIENWKHKKNPAKDELRDNAMLAFDQAFDQFSADPVPRATGKQSRSTNSMVTNTGAALSSSWHGRKKKMVEMAVRLSLSDGATDSSDDEEEFAEENPPEGPAIQNTVEWKHKKDPSKDELRANAMLAFDQAFDQFGSDPVPRATGKQSRSTNKKVTNIGAALSSSWHGPKKKKEERQEDEMRASGHGPTKKSTGKKSGGFLQIKKPKLFSRMLGQVHRSPAKTPSSPTAAATGKEDDDYVMQIVQERAQQALVEEEQRHSCTSLPHNSGGPGSMNIPRGSDHERFSRIRRSRSGSTELPRGSDHERVFRARRQPVGRSERSRSQPRQRRPDRAPQPHQNGNDKEDDFHVMQVVRERARQALSEVSGPQQQPLESSAHQEPLPSDGGKSKNGLVASARPGAYAGNPGAGLQRTNTLDYKSVGLVGSIGRKD</sequence>